<name>A0A382JIF3_9ZZZZ</name>
<evidence type="ECO:0000313" key="2">
    <source>
        <dbReference type="EMBL" id="SVC12134.1"/>
    </source>
</evidence>
<reference evidence="2" key="1">
    <citation type="submission" date="2018-05" db="EMBL/GenBank/DDBJ databases">
        <authorList>
            <person name="Lanie J.A."/>
            <person name="Ng W.-L."/>
            <person name="Kazmierczak K.M."/>
            <person name="Andrzejewski T.M."/>
            <person name="Davidsen T.M."/>
            <person name="Wayne K.J."/>
            <person name="Tettelin H."/>
            <person name="Glass J.I."/>
            <person name="Rusch D."/>
            <person name="Podicherti R."/>
            <person name="Tsui H.-C.T."/>
            <person name="Winkler M.E."/>
        </authorList>
    </citation>
    <scope>NUCLEOTIDE SEQUENCE</scope>
</reference>
<proteinExistence type="predicted"/>
<feature type="transmembrane region" description="Helical" evidence="1">
    <location>
        <begin position="30"/>
        <end position="49"/>
    </location>
</feature>
<keyword evidence="1" id="KW-0812">Transmembrane</keyword>
<evidence type="ECO:0000256" key="1">
    <source>
        <dbReference type="SAM" id="Phobius"/>
    </source>
</evidence>
<keyword evidence="1" id="KW-1133">Transmembrane helix</keyword>
<keyword evidence="1" id="KW-0472">Membrane</keyword>
<accession>A0A382JIF3</accession>
<protein>
    <submittedName>
        <fullName evidence="2">Uncharacterized protein</fullName>
    </submittedName>
</protein>
<organism evidence="2">
    <name type="scientific">marine metagenome</name>
    <dbReference type="NCBI Taxonomy" id="408172"/>
    <lineage>
        <taxon>unclassified sequences</taxon>
        <taxon>metagenomes</taxon>
        <taxon>ecological metagenomes</taxon>
    </lineage>
</organism>
<dbReference type="AlphaFoldDB" id="A0A382JIF3"/>
<sequence length="63" mass="7301">MTETLLFFMDEKDWDYAKGFESTFPKKKKIICYIIGIGLFTAIMLGYWLDPNSFQSFVGAFKG</sequence>
<gene>
    <name evidence="2" type="ORF">METZ01_LOCUS264988</name>
</gene>
<dbReference type="EMBL" id="UINC01074692">
    <property type="protein sequence ID" value="SVC12134.1"/>
    <property type="molecule type" value="Genomic_DNA"/>
</dbReference>